<name>A0A3N4HPV5_ASCIM</name>
<proteinExistence type="predicted"/>
<feature type="compositionally biased region" description="Polar residues" evidence="1">
    <location>
        <begin position="17"/>
        <end position="32"/>
    </location>
</feature>
<evidence type="ECO:0000313" key="2">
    <source>
        <dbReference type="EMBL" id="RPA75006.1"/>
    </source>
</evidence>
<reference evidence="2 3" key="1">
    <citation type="journal article" date="2018" name="Nat. Ecol. Evol.">
        <title>Pezizomycetes genomes reveal the molecular basis of ectomycorrhizal truffle lifestyle.</title>
        <authorList>
            <person name="Murat C."/>
            <person name="Payen T."/>
            <person name="Noel B."/>
            <person name="Kuo A."/>
            <person name="Morin E."/>
            <person name="Chen J."/>
            <person name="Kohler A."/>
            <person name="Krizsan K."/>
            <person name="Balestrini R."/>
            <person name="Da Silva C."/>
            <person name="Montanini B."/>
            <person name="Hainaut M."/>
            <person name="Levati E."/>
            <person name="Barry K.W."/>
            <person name="Belfiori B."/>
            <person name="Cichocki N."/>
            <person name="Clum A."/>
            <person name="Dockter R.B."/>
            <person name="Fauchery L."/>
            <person name="Guy J."/>
            <person name="Iotti M."/>
            <person name="Le Tacon F."/>
            <person name="Lindquist E.A."/>
            <person name="Lipzen A."/>
            <person name="Malagnac F."/>
            <person name="Mello A."/>
            <person name="Molinier V."/>
            <person name="Miyauchi S."/>
            <person name="Poulain J."/>
            <person name="Riccioni C."/>
            <person name="Rubini A."/>
            <person name="Sitrit Y."/>
            <person name="Splivallo R."/>
            <person name="Traeger S."/>
            <person name="Wang M."/>
            <person name="Zifcakova L."/>
            <person name="Wipf D."/>
            <person name="Zambonelli A."/>
            <person name="Paolocci F."/>
            <person name="Nowrousian M."/>
            <person name="Ottonello S."/>
            <person name="Baldrian P."/>
            <person name="Spatafora J.W."/>
            <person name="Henrissat B."/>
            <person name="Nagy L.G."/>
            <person name="Aury J.M."/>
            <person name="Wincker P."/>
            <person name="Grigoriev I.V."/>
            <person name="Bonfante P."/>
            <person name="Martin F.M."/>
        </authorList>
    </citation>
    <scope>NUCLEOTIDE SEQUENCE [LARGE SCALE GENOMIC DNA]</scope>
    <source>
        <strain evidence="2 3">RN42</strain>
    </source>
</reference>
<dbReference type="Proteomes" id="UP000275078">
    <property type="component" value="Unassembled WGS sequence"/>
</dbReference>
<evidence type="ECO:0000313" key="3">
    <source>
        <dbReference type="Proteomes" id="UP000275078"/>
    </source>
</evidence>
<feature type="region of interest" description="Disordered" evidence="1">
    <location>
        <begin position="1"/>
        <end position="34"/>
    </location>
</feature>
<accession>A0A3N4HPV5</accession>
<dbReference type="EMBL" id="ML119774">
    <property type="protein sequence ID" value="RPA75006.1"/>
    <property type="molecule type" value="Genomic_DNA"/>
</dbReference>
<evidence type="ECO:0000256" key="1">
    <source>
        <dbReference type="SAM" id="MobiDB-lite"/>
    </source>
</evidence>
<protein>
    <submittedName>
        <fullName evidence="2">Uncharacterized protein</fullName>
    </submittedName>
</protein>
<dbReference type="AlphaFoldDB" id="A0A3N4HPV5"/>
<organism evidence="2 3">
    <name type="scientific">Ascobolus immersus RN42</name>
    <dbReference type="NCBI Taxonomy" id="1160509"/>
    <lineage>
        <taxon>Eukaryota</taxon>
        <taxon>Fungi</taxon>
        <taxon>Dikarya</taxon>
        <taxon>Ascomycota</taxon>
        <taxon>Pezizomycotina</taxon>
        <taxon>Pezizomycetes</taxon>
        <taxon>Pezizales</taxon>
        <taxon>Ascobolaceae</taxon>
        <taxon>Ascobolus</taxon>
    </lineage>
</organism>
<gene>
    <name evidence="2" type="ORF">BJ508DRAFT_332526</name>
</gene>
<keyword evidence="3" id="KW-1185">Reference proteome</keyword>
<sequence length="372" mass="42040">MHSRSIVTEGRPAPESDSATPISSQDQDQLQPVSPRAHLAAAASSAATLDPNEATFCLVGGPWLSRFEEADPHTLAILINNDGPVGNSIFAVSPYTMSPNVMEIISTPLYRYLHEWSAQEFSNSQICPNSCDDEFDWYQPPSTLRQDEDLERIVKWIMMGHSLLRLIHRRLRDAMPQLEKFGIRRLRMAWTPPAFNEPRERGEFEADFWLPLTGPYLRWEEMVQSDTVPIDRTRIHRVMGIITFTEATSTILDLQEVASGIGSSPSVLNLNSIEHEMQQNSRLAREAHHRRRALATPSSPRGNISVEEMDNDFMAIGTRLGKESGPCVFEDRQILHGRYPQSHPRQPAPRKIAFQNATLKDLIHSLEAINLC</sequence>